<feature type="compositionally biased region" description="Polar residues" evidence="1">
    <location>
        <begin position="596"/>
        <end position="606"/>
    </location>
</feature>
<feature type="compositionally biased region" description="Low complexity" evidence="1">
    <location>
        <begin position="566"/>
        <end position="595"/>
    </location>
</feature>
<protein>
    <submittedName>
        <fullName evidence="2">Uncharacterized protein</fullName>
    </submittedName>
</protein>
<gene>
    <name evidence="2" type="ORF">D9619_006773</name>
</gene>
<feature type="region of interest" description="Disordered" evidence="1">
    <location>
        <begin position="412"/>
        <end position="432"/>
    </location>
</feature>
<feature type="region of interest" description="Disordered" evidence="1">
    <location>
        <begin position="462"/>
        <end position="485"/>
    </location>
</feature>
<feature type="region of interest" description="Disordered" evidence="1">
    <location>
        <begin position="566"/>
        <end position="606"/>
    </location>
</feature>
<dbReference type="EMBL" id="JAACJJ010000042">
    <property type="protein sequence ID" value="KAF5316736.1"/>
    <property type="molecule type" value="Genomic_DNA"/>
</dbReference>
<feature type="compositionally biased region" description="Polar residues" evidence="1">
    <location>
        <begin position="182"/>
        <end position="203"/>
    </location>
</feature>
<feature type="region of interest" description="Disordered" evidence="1">
    <location>
        <begin position="285"/>
        <end position="311"/>
    </location>
</feature>
<proteinExistence type="predicted"/>
<accession>A0A8H5EY92</accession>
<evidence type="ECO:0000256" key="1">
    <source>
        <dbReference type="SAM" id="MobiDB-lite"/>
    </source>
</evidence>
<keyword evidence="3" id="KW-1185">Reference proteome</keyword>
<evidence type="ECO:0000313" key="3">
    <source>
        <dbReference type="Proteomes" id="UP000567179"/>
    </source>
</evidence>
<dbReference type="Proteomes" id="UP000567179">
    <property type="component" value="Unassembled WGS sequence"/>
</dbReference>
<feature type="compositionally biased region" description="Low complexity" evidence="1">
    <location>
        <begin position="417"/>
        <end position="429"/>
    </location>
</feature>
<feature type="region of interest" description="Disordered" evidence="1">
    <location>
        <begin position="174"/>
        <end position="208"/>
    </location>
</feature>
<sequence>MGQGRATDVVWVWTLSSLDGFQANQGPESEPARSLFCARTRLADYYIPPPLYEIATQFYPLSTSLDMASSSSLTVPAPTVRRPKGLWKARGTIPQKWANHAPENNASKPRLQHLFADDHLFDYDHYDHGADSDNSDDSHFSYSSKRPRSSHTPPTDDDDVLYWDYSRKCSPHPERLDKWTTRSKLMDTSSTAGPGKTSNPTMTSEEKQTCDLEDWEDLKELFAKAAEIYEVQPPAETLPLLRGVVHECHRFLILYDDPSVLYATPPSPVSEIQASTPLPSRALRNWGDDNPPLYPPPGYNKPKVSQGTQTSALEKEKKCKCKDLPTAFYTILGTTLYFFGNLIEAAPELAMPGEPASAVPYWLAALDVFEIGENLPIRTSGKGCQSAPEDWRMAIMWGRTLVSVVNEMLRRRHAEPKAPSGPSTAATTPNTPPVYTIADYGFPGVVQSMMPIDPTALNVRTSTNESLDGAGPVGDRPNWPPNSPFGLIAARRPPVTTPLSLATDNPHDLLIFAQDQFSRGILHMPHPLHLQRNRIAGAKLESTSVRFNLGLPASFTSTPPFRPHLLSSLSPSSTASSGSSASLSPALSEPSSSSSGYPTTANPGTPSTIVEALEEKSERSALHPPESFSRVKELFNIASEVLNVAEKLEAPSEREHWASYADTVFSQMKMELADLTSWNLQISSGRGRCQLVLGTSRLEDLEERIEAEDPTVWDCEAAIDAREALTRAVDFFETARDALLEEQKEAEAGKVTPTQGGIVMIDDGTGQRVELDGDAEADGEGMRMSIVDVEADAVEMSELEKEKEREDDIAELSKLLGEALLDLANLTPDKEEQDRLYARAVKVGGDAIVLDEESDDDEMDESL</sequence>
<dbReference type="AlphaFoldDB" id="A0A8H5EY92"/>
<name>A0A8H5EY92_9AGAR</name>
<feature type="region of interest" description="Disordered" evidence="1">
    <location>
        <begin position="132"/>
        <end position="157"/>
    </location>
</feature>
<evidence type="ECO:0000313" key="2">
    <source>
        <dbReference type="EMBL" id="KAF5316736.1"/>
    </source>
</evidence>
<organism evidence="2 3">
    <name type="scientific">Psilocybe cf. subviscida</name>
    <dbReference type="NCBI Taxonomy" id="2480587"/>
    <lineage>
        <taxon>Eukaryota</taxon>
        <taxon>Fungi</taxon>
        <taxon>Dikarya</taxon>
        <taxon>Basidiomycota</taxon>
        <taxon>Agaricomycotina</taxon>
        <taxon>Agaricomycetes</taxon>
        <taxon>Agaricomycetidae</taxon>
        <taxon>Agaricales</taxon>
        <taxon>Agaricineae</taxon>
        <taxon>Strophariaceae</taxon>
        <taxon>Psilocybe</taxon>
    </lineage>
</organism>
<dbReference type="OrthoDB" id="3204217at2759"/>
<comment type="caution">
    <text evidence="2">The sequence shown here is derived from an EMBL/GenBank/DDBJ whole genome shotgun (WGS) entry which is preliminary data.</text>
</comment>
<reference evidence="2 3" key="1">
    <citation type="journal article" date="2020" name="ISME J.">
        <title>Uncovering the hidden diversity of litter-decomposition mechanisms in mushroom-forming fungi.</title>
        <authorList>
            <person name="Floudas D."/>
            <person name="Bentzer J."/>
            <person name="Ahren D."/>
            <person name="Johansson T."/>
            <person name="Persson P."/>
            <person name="Tunlid A."/>
        </authorList>
    </citation>
    <scope>NUCLEOTIDE SEQUENCE [LARGE SCALE GENOMIC DNA]</scope>
    <source>
        <strain evidence="2 3">CBS 101986</strain>
    </source>
</reference>